<dbReference type="Proteomes" id="UP000054217">
    <property type="component" value="Unassembled WGS sequence"/>
</dbReference>
<accession>A0A0C3IWM7</accession>
<reference evidence="2" key="3">
    <citation type="submission" date="2015-02" db="EMBL/GenBank/DDBJ databases">
        <title>Evolutionary Origins and Diversification of the Mycorrhizal Mutualists.</title>
        <authorList>
            <consortium name="DOE Joint Genome Institute"/>
            <consortium name="Mycorrhizal Genomics Consortium"/>
            <person name="Kohler A."/>
            <person name="Kuo A."/>
            <person name="Nagy L.G."/>
            <person name="Floudas D."/>
            <person name="Copeland A."/>
            <person name="Barry K.W."/>
            <person name="Cichocki N."/>
            <person name="Veneault-Fourrey C."/>
            <person name="LaButti K."/>
            <person name="Lindquist E.A."/>
            <person name="Lipzen A."/>
            <person name="Lundell T."/>
            <person name="Morin E."/>
            <person name="Murat C."/>
            <person name="Riley R."/>
            <person name="Ohm R."/>
            <person name="Sun H."/>
            <person name="Tunlid A."/>
            <person name="Henrissat B."/>
            <person name="Grigoriev I.V."/>
            <person name="Hibbett D.S."/>
            <person name="Martin F."/>
        </authorList>
    </citation>
    <scope>NUCLEOTIDE SEQUENCE</scope>
    <source>
        <strain evidence="2">Marx 270</strain>
    </source>
</reference>
<organism evidence="2 3">
    <name type="scientific">Pisolithus tinctorius Marx 270</name>
    <dbReference type="NCBI Taxonomy" id="870435"/>
    <lineage>
        <taxon>Eukaryota</taxon>
        <taxon>Fungi</taxon>
        <taxon>Dikarya</taxon>
        <taxon>Basidiomycota</taxon>
        <taxon>Agaricomycotina</taxon>
        <taxon>Agaricomycetes</taxon>
        <taxon>Agaricomycetidae</taxon>
        <taxon>Boletales</taxon>
        <taxon>Sclerodermatineae</taxon>
        <taxon>Pisolithaceae</taxon>
        <taxon>Pisolithus</taxon>
    </lineage>
</organism>
<evidence type="ECO:0000313" key="2">
    <source>
        <dbReference type="EMBL" id="KIO01238.1"/>
    </source>
</evidence>
<dbReference type="EMBL" id="KN832029">
    <property type="protein sequence ID" value="KIN97397.1"/>
    <property type="molecule type" value="Genomic_DNA"/>
</dbReference>
<gene>
    <name evidence="2" type="ORF">M404DRAFT_1003267</name>
    <name evidence="1" type="ORF">M404DRAFT_1006032</name>
</gene>
<name>A0A0C3IWM7_PISTI</name>
<dbReference type="EMBL" id="KN831990">
    <property type="protein sequence ID" value="KIO01238.1"/>
    <property type="molecule type" value="Genomic_DNA"/>
</dbReference>
<evidence type="ECO:0000313" key="3">
    <source>
        <dbReference type="Proteomes" id="UP000054217"/>
    </source>
</evidence>
<reference evidence="2 3" key="1">
    <citation type="submission" date="2014-04" db="EMBL/GenBank/DDBJ databases">
        <authorList>
            <consortium name="DOE Joint Genome Institute"/>
            <person name="Kuo A."/>
            <person name="Kohler A."/>
            <person name="Costa M.D."/>
            <person name="Nagy L.G."/>
            <person name="Floudas D."/>
            <person name="Copeland A."/>
            <person name="Barry K.W."/>
            <person name="Cichocki N."/>
            <person name="Veneault-Fourrey C."/>
            <person name="LaButti K."/>
            <person name="Lindquist E.A."/>
            <person name="Lipzen A."/>
            <person name="Lundell T."/>
            <person name="Morin E."/>
            <person name="Murat C."/>
            <person name="Sun H."/>
            <person name="Tunlid A."/>
            <person name="Henrissat B."/>
            <person name="Grigoriev I.V."/>
            <person name="Hibbett D.S."/>
            <person name="Martin F."/>
            <person name="Nordberg H.P."/>
            <person name="Cantor M.N."/>
            <person name="Hua S.X."/>
        </authorList>
    </citation>
    <scope>NUCLEOTIDE SEQUENCE [LARGE SCALE GENOMIC DNA]</scope>
    <source>
        <strain evidence="2 3">Marx 270</strain>
    </source>
</reference>
<dbReference type="HOGENOM" id="CLU_2513565_0_0_1"/>
<protein>
    <submittedName>
        <fullName evidence="2">Uncharacterized protein</fullName>
    </submittedName>
</protein>
<sequence>MGHLHTDLPTPRPIITGYFGKPTFRGPQNHWTMDSDAALVQLRISIGPRPSRSPKFRVKPRPASFHRGAAFFSTVWLKNHTPWTD</sequence>
<evidence type="ECO:0000313" key="1">
    <source>
        <dbReference type="EMBL" id="KIN97397.1"/>
    </source>
</evidence>
<dbReference type="AlphaFoldDB" id="A0A0C3IWM7"/>
<reference evidence="3" key="2">
    <citation type="submission" date="2015-01" db="EMBL/GenBank/DDBJ databases">
        <title>Evolutionary Origins and Diversification of the Mycorrhizal Mutualists.</title>
        <authorList>
            <consortium name="DOE Joint Genome Institute"/>
            <consortium name="Mycorrhizal Genomics Consortium"/>
            <person name="Kohler A."/>
            <person name="Kuo A."/>
            <person name="Nagy L.G."/>
            <person name="Floudas D."/>
            <person name="Copeland A."/>
            <person name="Barry K.W."/>
            <person name="Cichocki N."/>
            <person name="Veneault-Fourrey C."/>
            <person name="LaButti K."/>
            <person name="Lindquist E.A."/>
            <person name="Lipzen A."/>
            <person name="Lundell T."/>
            <person name="Morin E."/>
            <person name="Murat C."/>
            <person name="Riley R."/>
            <person name="Ohm R."/>
            <person name="Sun H."/>
            <person name="Tunlid A."/>
            <person name="Henrissat B."/>
            <person name="Grigoriev I.V."/>
            <person name="Hibbett D.S."/>
            <person name="Martin F."/>
        </authorList>
    </citation>
    <scope>NUCLEOTIDE SEQUENCE [LARGE SCALE GENOMIC DNA]</scope>
    <source>
        <strain evidence="3">Marx 270</strain>
    </source>
</reference>
<keyword evidence="3" id="KW-1185">Reference proteome</keyword>
<proteinExistence type="predicted"/>